<keyword evidence="3" id="KW-1185">Reference proteome</keyword>
<dbReference type="Gene3D" id="2.60.40.2700">
    <property type="match status" value="18"/>
</dbReference>
<sequence length="2504" mass="257956">MATGKRRYSEAEKDFAFERLEPRIMLSADPLLEPLLPLLIDRDGESPLLDTGFDTAASVLPVASAQTQSITLADFAQDDTSVELDDLAIFATDLTDGLSASAELIVIDAAVEDRDALLQELLASRPDTRFNILLLEAGQSGVDQLEDYLAGRENITAVHLLTHGNGDGFWLGSDYVSASGWAEFAPRFSDWSGAFDSDADWLLYGCELASTPDGQSLLQALGDSLGVDVAASDDLTGAARLGGDWQLEFNYGQIEVASLQAQGWGAVLAAPQQGLLMTTNETVDSIVAALVPGLSVGWSNGEVLNFTDPNLQLGEATNGTFSSVAELNPYASDFAVRLDGLHVMQSDLLVGAGGTAVQLYKGDLLFSTRESESFGSLNVDNNDVAIFRPDTVGDYSSGSVSMLLDGATSTNLRDFAMVETTMTVGGQPLAAGTFLFGGEGVNGDDIHYKSINSAGLATTVMSAPTTLVFGELVGFSQRITGIELVQKDVTLGGMALSKGELLLAFDPNSVVVDSGETAFFRDIIRMQVTGTGASSAGNLDFVLDGSDVGLLNLSQGYTGLALYDIDANSLPTGSVSLSGTATENQTLSVSNSLADADGLGTISYQWLRDGADITGETGSSYSLVDADVGASITVRASYTDGGGTAEVVVSNALGPVLNVNDDPTGAVMLSGTAEENQTLTVSNDLADEDGIATAISYQWLRNGADITGETGSSYTLVDADVGKTITVRASYTDGFDTAEVVVSNALGPVTNVNDDPTGAVTLSGTPAENQTLSVTNSLADEDGLGTISYQWLRDGADITGETGGSYTLVDADVGKTITVRASYTDGFGNAEVVVSNALGPVTNVNDDPTGSVILSGTAEENQTLSVSNDLADEDGLGTISYQWLRDGADITGETGSSYALVDADVGKTITVRASYTDGFGSAEVVVSNALGPVTNVNDDPTGSVTLSGTPSKGQTLSVAHSLGDDDGLGTISYQWYRDAVAISGATGNSYTLVDADVGSTITVEAGYVDGFGTSETVLSNALGSVLLGAPQQGLLMSTSEDVSSMPGVPGLSSWTNGEVLNLANPNLSLGSNTDGTFFGLLDFSGFAQDGDVRLDGMHIMGSDLLIGTAGTSYQLLQGDMLFSTKDTEVLSGLAISSNDLVLYRPASLNDYSSGTFMILLQNPTGGNLRDFAIVEQTITIAGKSLAQGSWLFTADDESDNDVQYSEISSVLAGTTSIANQTRFVDGSRIDIGEKITGVELIQSTGSLGAMALTRGDLLLSFEIYDDKVGDNQVEVFARDIARLQLTGYDGDTAGNVDVVLDGADVGLSSLTQGFTGIALYNLNSLPLGDVTLSGIAAENQTLSVSNSLSDADGLGPVSYQWYRDAVAISGETGTSYILTDADVNASITVRASYTDGGGVAEAVDSNALGPVTNVNDAPTGSVTLSGTPTENQTLSVTNSLADEDGLGTISYQWLRDGADITGETGSSYTLVDADVGKTITVRASYTDGFNTAEVVVSNALGPVTNVNDAPSGSVTLSGTPTENQTLSVTNSLADEDGLGTISYQWLRDGADITGETGSSYTLVDADVGKTITVRASYTDGFNTAEVVVSNALGPVTNINDAPTGAVTLSGTPAENQTLSVTNSLADEDGLGTISYQWLRDGADITGETGSSYSLVDADVGKTITVRASYTDGFGTAEVVVSNALGPVTNVNDDPTGAVTLSGTPAENQTLTVSNDLADEDGLGTISYQWLRDGADITGETGGSYTLVDADVGASITVRASYTDGFGTAEVVVSNALGPVTNVNDAPTGSVTLSGTPTENQTLTVSNDLADEDGIATAISYQWLRNGVDITGETGSSYTLVDADVGKTITVRASYTDGFDTAEVVVSNALGPVLNVNDDPTGSVTLSGTAIENQTLTVSDDLADEDGLGTISYQWLRDGADITGETGGSYTLVDADVGKTITVRASYTDGFNTAEVVVSNALGPVTNVNDAPSGSVTLSGTPTENQTLSVTNSLADEDGLGTISYQWLRDGADITGETGGSYTLVDADVGKTITVRASYTDGFGTAEVVVSNALGPVTNVNDAPTGSVTLSGTPAENQTLAVSDDLADEDGLGTISYQWLRDGADISGETGSSYTLVDADVGKTITVRASYTDGFGTAEVVVSNALGPVTNVNDAPSGAVTLSGTPAENQTLSVSNDLADEDGLGTISYQWLRDGADLTGETGNSYTLVDADVGKTITVRASYTDGFGTAEVVVSNALGPVTNVNDAPTGAVTLSGTPTENQTLTVSNDLADEDGLGTISYQWLRDGVDITGETGSSYALVDADVGKTITVRASYTDGFNTAEVVVSNALGPVTNVNDAPTGSVTLSGTATENQTLSVTNSLADEDGLGTISYQWLRDGADITGETGNSYTLVDADVGKTITVRASYTDGFNTAEVVVSNALGPVTNVNDVPTGAVTLSGTPAENQTLSVSNDLADEDGLGTISYQWLRDGADLTGETGNSYTLVDADVGKTITVRGHRVVSNLR</sequence>
<organism evidence="2 3">
    <name type="scientific">Marinobacterium rhizophilum</name>
    <dbReference type="NCBI Taxonomy" id="420402"/>
    <lineage>
        <taxon>Bacteria</taxon>
        <taxon>Pseudomonadati</taxon>
        <taxon>Pseudomonadota</taxon>
        <taxon>Gammaproteobacteria</taxon>
        <taxon>Oceanospirillales</taxon>
        <taxon>Oceanospirillaceae</taxon>
        <taxon>Marinobacterium</taxon>
    </lineage>
</organism>
<evidence type="ECO:0000259" key="1">
    <source>
        <dbReference type="Pfam" id="PF14252"/>
    </source>
</evidence>
<dbReference type="NCBIfam" id="NF012209">
    <property type="entry name" value="LEPR-8K"/>
    <property type="match status" value="1"/>
</dbReference>
<dbReference type="Proteomes" id="UP001058461">
    <property type="component" value="Chromosome"/>
</dbReference>
<dbReference type="InterPro" id="IPR025592">
    <property type="entry name" value="DUF4347"/>
</dbReference>
<evidence type="ECO:0000313" key="2">
    <source>
        <dbReference type="EMBL" id="UTW12755.1"/>
    </source>
</evidence>
<dbReference type="EMBL" id="CP073347">
    <property type="protein sequence ID" value="UTW12755.1"/>
    <property type="molecule type" value="Genomic_DNA"/>
</dbReference>
<gene>
    <name evidence="2" type="ORF">KDW95_03495</name>
</gene>
<reference evidence="2" key="1">
    <citation type="submission" date="2021-04" db="EMBL/GenBank/DDBJ databases">
        <title>Oceanospirillales bacteria with DddD are important DMSP degraders in coastal seawater.</title>
        <authorList>
            <person name="Liu J."/>
        </authorList>
    </citation>
    <scope>NUCLEOTIDE SEQUENCE</scope>
    <source>
        <strain evidence="2">D13-1</strain>
    </source>
</reference>
<name>A0ABY5HNH5_9GAMM</name>
<dbReference type="RefSeq" id="WP_255854880.1">
    <property type="nucleotide sequence ID" value="NZ_CP073347.1"/>
</dbReference>
<accession>A0ABY5HNH5</accession>
<dbReference type="Pfam" id="PF14252">
    <property type="entry name" value="DUF4347"/>
    <property type="match status" value="1"/>
</dbReference>
<feature type="domain" description="DUF4347" evidence="1">
    <location>
        <begin position="104"/>
        <end position="257"/>
    </location>
</feature>
<proteinExistence type="predicted"/>
<dbReference type="InterPro" id="IPR053786">
    <property type="entry name" value="LEPRxLL_CS"/>
</dbReference>
<protein>
    <submittedName>
        <fullName evidence="2">DUF4347 domain-containing protein</fullName>
    </submittedName>
</protein>
<evidence type="ECO:0000313" key="3">
    <source>
        <dbReference type="Proteomes" id="UP001058461"/>
    </source>
</evidence>